<feature type="domain" description="DAHP synthetase I/KDSA" evidence="9">
    <location>
        <begin position="18"/>
        <end position="269"/>
    </location>
</feature>
<dbReference type="EC" id="2.5.1.55" evidence="8"/>
<dbReference type="NCBIfam" id="NF003543">
    <property type="entry name" value="PRK05198.1"/>
    <property type="match status" value="1"/>
</dbReference>
<dbReference type="Pfam" id="PF00793">
    <property type="entry name" value="DAHP_synth_1"/>
    <property type="match status" value="1"/>
</dbReference>
<dbReference type="InterPro" id="IPR013785">
    <property type="entry name" value="Aldolase_TIM"/>
</dbReference>
<dbReference type="NCBIfam" id="TIGR01362">
    <property type="entry name" value="KDO8P_synth"/>
    <property type="match status" value="1"/>
</dbReference>
<dbReference type="SUPFAM" id="SSF51569">
    <property type="entry name" value="Aldolase"/>
    <property type="match status" value="1"/>
</dbReference>
<evidence type="ECO:0000259" key="9">
    <source>
        <dbReference type="Pfam" id="PF00793"/>
    </source>
</evidence>
<dbReference type="AlphaFoldDB" id="A0A517YDY7"/>
<dbReference type="InterPro" id="IPR006269">
    <property type="entry name" value="KDO8P_synthase"/>
</dbReference>
<dbReference type="UniPathway" id="UPA00357">
    <property type="reaction ID" value="UER00474"/>
</dbReference>
<evidence type="ECO:0000313" key="11">
    <source>
        <dbReference type="Proteomes" id="UP000315017"/>
    </source>
</evidence>
<dbReference type="EMBL" id="CP036274">
    <property type="protein sequence ID" value="QDU28417.1"/>
    <property type="molecule type" value="Genomic_DNA"/>
</dbReference>
<reference evidence="10 11" key="1">
    <citation type="submission" date="2019-02" db="EMBL/GenBank/DDBJ databases">
        <title>Deep-cultivation of Planctomycetes and their phenomic and genomic characterization uncovers novel biology.</title>
        <authorList>
            <person name="Wiegand S."/>
            <person name="Jogler M."/>
            <person name="Boedeker C."/>
            <person name="Pinto D."/>
            <person name="Vollmers J."/>
            <person name="Rivas-Marin E."/>
            <person name="Kohn T."/>
            <person name="Peeters S.H."/>
            <person name="Heuer A."/>
            <person name="Rast P."/>
            <person name="Oberbeckmann S."/>
            <person name="Bunk B."/>
            <person name="Jeske O."/>
            <person name="Meyerdierks A."/>
            <person name="Storesund J.E."/>
            <person name="Kallscheuer N."/>
            <person name="Luecker S."/>
            <person name="Lage O.M."/>
            <person name="Pohl T."/>
            <person name="Merkel B.J."/>
            <person name="Hornburger P."/>
            <person name="Mueller R.-W."/>
            <person name="Bruemmer F."/>
            <person name="Labrenz M."/>
            <person name="Spormann A.M."/>
            <person name="Op den Camp H."/>
            <person name="Overmann J."/>
            <person name="Amann R."/>
            <person name="Jetten M.S.M."/>
            <person name="Mascher T."/>
            <person name="Medema M.H."/>
            <person name="Devos D.P."/>
            <person name="Kaster A.-K."/>
            <person name="Ovreas L."/>
            <person name="Rohde M."/>
            <person name="Galperin M.Y."/>
            <person name="Jogler C."/>
        </authorList>
    </citation>
    <scope>NUCLEOTIDE SEQUENCE [LARGE SCALE GENOMIC DNA]</scope>
    <source>
        <strain evidence="10 11">ETA_A8</strain>
    </source>
</reference>
<evidence type="ECO:0000256" key="3">
    <source>
        <dbReference type="ARBA" id="ARBA00004845"/>
    </source>
</evidence>
<evidence type="ECO:0000256" key="1">
    <source>
        <dbReference type="ARBA" id="ARBA00004496"/>
    </source>
</evidence>
<dbReference type="Proteomes" id="UP000315017">
    <property type="component" value="Chromosome"/>
</dbReference>
<evidence type="ECO:0000256" key="6">
    <source>
        <dbReference type="ARBA" id="ARBA00022679"/>
    </source>
</evidence>
<sequence>MPADQPTTHNPARVGPYQCGRGQPLLLIAGPCVIETEELTLHIAQRLKEIVSSRPVNLVFKASFDKANRTSGGAFRGSGIERGLQILAKVKQTTGLPVTTDIHESTQAASAAEVCDVLQIPAFLARQTDLLVAAAQTGRTVNVKKGQFMAPWDMKHVVTKLNSAGCDNVLLCERGTFFGYGTLVSDMRSLPIMRKLGPPVIFDATHSVQEPGGLGSATGGNRAMVEPLARAAVAVGVDGLFFETHPNPDQSPSDGPNMIPLDDFAALLDRVLKVRAAVEDFT</sequence>
<dbReference type="RefSeq" id="WP_145090672.1">
    <property type="nucleotide sequence ID" value="NZ_CP036274.1"/>
</dbReference>
<protein>
    <recommendedName>
        <fullName evidence="8">2-dehydro-3-deoxyphosphooctonate aldolase</fullName>
        <ecNumber evidence="8">2.5.1.55</ecNumber>
    </recommendedName>
    <alternativeName>
        <fullName evidence="8">3-deoxy-D-manno-octulosonic acid 8-phosphate synthase</fullName>
    </alternativeName>
    <alternativeName>
        <fullName evidence="8">KDO-8-phosphate synthase</fullName>
        <shortName evidence="8">KDO 8-P synthase</shortName>
        <shortName evidence="8">KDOPS</shortName>
    </alternativeName>
    <alternativeName>
        <fullName evidence="8">Phospho-2-dehydro-3-deoxyoctonate aldolase</fullName>
    </alternativeName>
</protein>
<organism evidence="10 11">
    <name type="scientific">Anatilimnocola aggregata</name>
    <dbReference type="NCBI Taxonomy" id="2528021"/>
    <lineage>
        <taxon>Bacteria</taxon>
        <taxon>Pseudomonadati</taxon>
        <taxon>Planctomycetota</taxon>
        <taxon>Planctomycetia</taxon>
        <taxon>Pirellulales</taxon>
        <taxon>Pirellulaceae</taxon>
        <taxon>Anatilimnocola</taxon>
    </lineage>
</organism>
<dbReference type="InterPro" id="IPR006218">
    <property type="entry name" value="DAHP1/KDSA"/>
</dbReference>
<comment type="pathway">
    <text evidence="2">Bacterial outer membrane biogenesis; lipopolysaccharide biosynthesis.</text>
</comment>
<dbReference type="Gene3D" id="3.20.20.70">
    <property type="entry name" value="Aldolase class I"/>
    <property type="match status" value="1"/>
</dbReference>
<comment type="subcellular location">
    <subcellularLocation>
        <location evidence="1 8">Cytoplasm</location>
    </subcellularLocation>
</comment>
<dbReference type="GO" id="GO:0019294">
    <property type="term" value="P:keto-3-deoxy-D-manno-octulosonic acid biosynthetic process"/>
    <property type="evidence" value="ECO:0007669"/>
    <property type="project" value="UniProtKB-UniRule"/>
</dbReference>
<evidence type="ECO:0000313" key="10">
    <source>
        <dbReference type="EMBL" id="QDU28417.1"/>
    </source>
</evidence>
<name>A0A517YDY7_9BACT</name>
<keyword evidence="5 8" id="KW-0963">Cytoplasm</keyword>
<proteinExistence type="inferred from homology"/>
<comment type="similarity">
    <text evidence="4 8">Belongs to the KdsA family.</text>
</comment>
<dbReference type="OrthoDB" id="9780456at2"/>
<dbReference type="KEGG" id="aagg:ETAA8_35170"/>
<comment type="catalytic activity">
    <reaction evidence="7 8">
        <text>D-arabinose 5-phosphate + phosphoenolpyruvate + H2O = 3-deoxy-alpha-D-manno-2-octulosonate-8-phosphate + phosphate</text>
        <dbReference type="Rhea" id="RHEA:14053"/>
        <dbReference type="ChEBI" id="CHEBI:15377"/>
        <dbReference type="ChEBI" id="CHEBI:43474"/>
        <dbReference type="ChEBI" id="CHEBI:57693"/>
        <dbReference type="ChEBI" id="CHEBI:58702"/>
        <dbReference type="ChEBI" id="CHEBI:85985"/>
        <dbReference type="EC" id="2.5.1.55"/>
    </reaction>
</comment>
<keyword evidence="11" id="KW-1185">Reference proteome</keyword>
<evidence type="ECO:0000256" key="5">
    <source>
        <dbReference type="ARBA" id="ARBA00022490"/>
    </source>
</evidence>
<dbReference type="GO" id="GO:0005737">
    <property type="term" value="C:cytoplasm"/>
    <property type="evidence" value="ECO:0007669"/>
    <property type="project" value="UniProtKB-SubCell"/>
</dbReference>
<evidence type="ECO:0000256" key="4">
    <source>
        <dbReference type="ARBA" id="ARBA00010499"/>
    </source>
</evidence>
<keyword evidence="6 8" id="KW-0808">Transferase</keyword>
<comment type="pathway">
    <text evidence="3 8">Carbohydrate biosynthesis; 3-deoxy-D-manno-octulosonate biosynthesis; 3-deoxy-D-manno-octulosonate from D-ribulose 5-phosphate: step 2/3.</text>
</comment>
<evidence type="ECO:0000256" key="8">
    <source>
        <dbReference type="HAMAP-Rule" id="MF_00056"/>
    </source>
</evidence>
<dbReference type="HAMAP" id="MF_00056">
    <property type="entry name" value="KDO8P_synth"/>
    <property type="match status" value="1"/>
</dbReference>
<evidence type="ECO:0000256" key="2">
    <source>
        <dbReference type="ARBA" id="ARBA00004756"/>
    </source>
</evidence>
<gene>
    <name evidence="8 10" type="primary">kdsA</name>
    <name evidence="10" type="ORF">ETAA8_35170</name>
</gene>
<accession>A0A517YDY7</accession>
<keyword evidence="8" id="KW-0448">Lipopolysaccharide biosynthesis</keyword>
<dbReference type="GO" id="GO:0008676">
    <property type="term" value="F:3-deoxy-8-phosphooctulonate synthase activity"/>
    <property type="evidence" value="ECO:0007669"/>
    <property type="project" value="UniProtKB-UniRule"/>
</dbReference>
<dbReference type="UniPathway" id="UPA00030"/>
<evidence type="ECO:0000256" key="7">
    <source>
        <dbReference type="ARBA" id="ARBA00049112"/>
    </source>
</evidence>
<dbReference type="PANTHER" id="PTHR21057">
    <property type="entry name" value="PHOSPHO-2-DEHYDRO-3-DEOXYHEPTONATE ALDOLASE"/>
    <property type="match status" value="1"/>
</dbReference>